<protein>
    <submittedName>
        <fullName evidence="1">Uncharacterized protein</fullName>
    </submittedName>
</protein>
<keyword evidence="2" id="KW-1185">Reference proteome</keyword>
<dbReference type="PANTHER" id="PTHR44102:SF5">
    <property type="entry name" value="PROTEIN NPG1"/>
    <property type="match status" value="1"/>
</dbReference>
<dbReference type="EMBL" id="JBAMMX010000022">
    <property type="protein sequence ID" value="KAK6918494.1"/>
    <property type="molecule type" value="Genomic_DNA"/>
</dbReference>
<dbReference type="Gene3D" id="1.25.40.10">
    <property type="entry name" value="Tetratricopeptide repeat domain"/>
    <property type="match status" value="1"/>
</dbReference>
<evidence type="ECO:0000313" key="2">
    <source>
        <dbReference type="Proteomes" id="UP001370490"/>
    </source>
</evidence>
<accession>A0AAN8YX78</accession>
<dbReference type="Pfam" id="PF13432">
    <property type="entry name" value="TPR_16"/>
    <property type="match status" value="1"/>
</dbReference>
<dbReference type="InterPro" id="IPR043376">
    <property type="entry name" value="NPG1-like"/>
</dbReference>
<dbReference type="PANTHER" id="PTHR44102">
    <property type="entry name" value="PROTEIN NPG1"/>
    <property type="match status" value="1"/>
</dbReference>
<dbReference type="Proteomes" id="UP001370490">
    <property type="component" value="Unassembled WGS sequence"/>
</dbReference>
<gene>
    <name evidence="1" type="ORF">RJ641_016916</name>
</gene>
<proteinExistence type="predicted"/>
<dbReference type="InterPro" id="IPR011990">
    <property type="entry name" value="TPR-like_helical_dom_sf"/>
</dbReference>
<sequence>MPSSESSESSNSAVEEDNGCVMTEREVCINGIRMKTAEVEAKLDAGNFQDAETSLREGLSLNSEEARVLLGKLEFQRGNVKGAFKIFEGIDLQAMIDNLQPRSFPTKAPSRRGRSRTESILPTVLSANSLILEGMLFKLKCLQKLGRIKEAAQDCKNMLDSVERIFSNGITEAAVDKKLQETVSQAVELLPKLWRQIGFNKEAVAAYRHALLTQWSLDNDCFARIQKGFAIFLLYSGFEAGIPSPAVPVDGLYIPKNNLEEAILLLMVLMRKFYLGKIKWDPSIMEHLTFALSVCSQTSLLAKEYEELVPGVIHRIDRWKALAFCHTGAEQNSTALNLLRKSLHKHERPDDVVMLLLAAKVCCNDPLLAAEGSGYARRAIANAQGLNGHLKGVAFRMLGLCLGKQAKVASSDFERSQLQSEALKFLDEAIVLEPYNPDLIFELGYLYAEQRNLPRALCYAKQFLDATGGSTVKGWRLLALTLSAQQRFSEAEVVIDAAIDETAKWDQGPLLRLKAKIKESRSLPMEAIETYRLLLALIQAHRKSFGPLGNALQEDDEKEFEVWQCLANLYSGLSYWKDAEICLDKARALRPYSADTLRTQGKKIKLLFHEDYISVFHVVHVFPFLVLMIT</sequence>
<reference evidence="1 2" key="1">
    <citation type="submission" date="2023-12" db="EMBL/GenBank/DDBJ databases">
        <title>A high-quality genome assembly for Dillenia turbinata (Dilleniales).</title>
        <authorList>
            <person name="Chanderbali A."/>
        </authorList>
    </citation>
    <scope>NUCLEOTIDE SEQUENCE [LARGE SCALE GENOMIC DNA]</scope>
    <source>
        <strain evidence="1">LSX21</strain>
        <tissue evidence="1">Leaf</tissue>
    </source>
</reference>
<comment type="caution">
    <text evidence="1">The sequence shown here is derived from an EMBL/GenBank/DDBJ whole genome shotgun (WGS) entry which is preliminary data.</text>
</comment>
<dbReference type="AlphaFoldDB" id="A0AAN8YX78"/>
<evidence type="ECO:0000313" key="1">
    <source>
        <dbReference type="EMBL" id="KAK6918494.1"/>
    </source>
</evidence>
<name>A0AAN8YX78_9MAGN</name>
<dbReference type="SUPFAM" id="SSF48452">
    <property type="entry name" value="TPR-like"/>
    <property type="match status" value="2"/>
</dbReference>
<organism evidence="1 2">
    <name type="scientific">Dillenia turbinata</name>
    <dbReference type="NCBI Taxonomy" id="194707"/>
    <lineage>
        <taxon>Eukaryota</taxon>
        <taxon>Viridiplantae</taxon>
        <taxon>Streptophyta</taxon>
        <taxon>Embryophyta</taxon>
        <taxon>Tracheophyta</taxon>
        <taxon>Spermatophyta</taxon>
        <taxon>Magnoliopsida</taxon>
        <taxon>eudicotyledons</taxon>
        <taxon>Gunneridae</taxon>
        <taxon>Pentapetalae</taxon>
        <taxon>Dilleniales</taxon>
        <taxon>Dilleniaceae</taxon>
        <taxon>Dillenia</taxon>
    </lineage>
</organism>